<keyword evidence="2" id="KW-1185">Reference proteome</keyword>
<organism evidence="1 2">
    <name type="scientific">Cylicocyclus nassatus</name>
    <name type="common">Nematode worm</name>
    <dbReference type="NCBI Taxonomy" id="53992"/>
    <lineage>
        <taxon>Eukaryota</taxon>
        <taxon>Metazoa</taxon>
        <taxon>Ecdysozoa</taxon>
        <taxon>Nematoda</taxon>
        <taxon>Chromadorea</taxon>
        <taxon>Rhabditida</taxon>
        <taxon>Rhabditina</taxon>
        <taxon>Rhabditomorpha</taxon>
        <taxon>Strongyloidea</taxon>
        <taxon>Strongylidae</taxon>
        <taxon>Cylicocyclus</taxon>
    </lineage>
</organism>
<accession>A0AA36GMY0</accession>
<protein>
    <submittedName>
        <fullName evidence="1">Uncharacterized protein</fullName>
    </submittedName>
</protein>
<sequence>MVAWRQQFNSLSKNSFSYALQNIFLFIKEILSSPDSLTFKRRLKKRFSCHRSYSVTVCLPNLSHTHCYACCRPTPVLCDRPTLSISHSSRRRSSSDSFLMYQVCDRWAFKPLAVPIFTSSTRGSGPVHPFRCYLGISLSDLTSFCNTIFISDALSLELVGQIFVITSVPAYTIA</sequence>
<name>A0AA36GMY0_CYLNA</name>
<proteinExistence type="predicted"/>
<dbReference type="Proteomes" id="UP001176961">
    <property type="component" value="Unassembled WGS sequence"/>
</dbReference>
<evidence type="ECO:0000313" key="2">
    <source>
        <dbReference type="Proteomes" id="UP001176961"/>
    </source>
</evidence>
<evidence type="ECO:0000313" key="1">
    <source>
        <dbReference type="EMBL" id="CAJ0595032.1"/>
    </source>
</evidence>
<gene>
    <name evidence="1" type="ORF">CYNAS_LOCUS7015</name>
</gene>
<dbReference type="EMBL" id="CATQJL010000112">
    <property type="protein sequence ID" value="CAJ0595032.1"/>
    <property type="molecule type" value="Genomic_DNA"/>
</dbReference>
<comment type="caution">
    <text evidence="1">The sequence shown here is derived from an EMBL/GenBank/DDBJ whole genome shotgun (WGS) entry which is preliminary data.</text>
</comment>
<reference evidence="1" key="1">
    <citation type="submission" date="2023-07" db="EMBL/GenBank/DDBJ databases">
        <authorList>
            <consortium name="CYATHOMIX"/>
        </authorList>
    </citation>
    <scope>NUCLEOTIDE SEQUENCE</scope>
    <source>
        <strain evidence="1">N/A</strain>
    </source>
</reference>
<dbReference type="AlphaFoldDB" id="A0AA36GMY0"/>